<keyword evidence="6" id="KW-1185">Reference proteome</keyword>
<evidence type="ECO:0000313" key="6">
    <source>
        <dbReference type="Proteomes" id="UP000483379"/>
    </source>
</evidence>
<evidence type="ECO:0000259" key="3">
    <source>
        <dbReference type="Pfam" id="PF12469"/>
    </source>
</evidence>
<dbReference type="GO" id="GO:0051607">
    <property type="term" value="P:defense response to virus"/>
    <property type="evidence" value="ECO:0007669"/>
    <property type="project" value="UniProtKB-KW"/>
</dbReference>
<dbReference type="Proteomes" id="UP000483379">
    <property type="component" value="Unassembled WGS sequence"/>
</dbReference>
<dbReference type="InterPro" id="IPR043128">
    <property type="entry name" value="Rev_trsase/Diguanyl_cyclase"/>
</dbReference>
<dbReference type="EMBL" id="JAAIJQ010000090">
    <property type="protein sequence ID" value="NEV64429.1"/>
    <property type="molecule type" value="Genomic_DNA"/>
</dbReference>
<keyword evidence="2" id="KW-0051">Antiviral defense</keyword>
<accession>A0A6M0K4T0</accession>
<dbReference type="RefSeq" id="WP_164455161.1">
    <property type="nucleotide sequence ID" value="NZ_JAAIJQ010000090.1"/>
</dbReference>
<evidence type="ECO:0000259" key="4">
    <source>
        <dbReference type="Pfam" id="PF22335"/>
    </source>
</evidence>
<feature type="domain" description="Cas10/Cmr2 second palm" evidence="4">
    <location>
        <begin position="644"/>
        <end position="763"/>
    </location>
</feature>
<organism evidence="5 6">
    <name type="scientific">Thiorhodococcus minor</name>
    <dbReference type="NCBI Taxonomy" id="57489"/>
    <lineage>
        <taxon>Bacteria</taxon>
        <taxon>Pseudomonadati</taxon>
        <taxon>Pseudomonadota</taxon>
        <taxon>Gammaproteobacteria</taxon>
        <taxon>Chromatiales</taxon>
        <taxon>Chromatiaceae</taxon>
        <taxon>Thiorhodococcus</taxon>
    </lineage>
</organism>
<name>A0A6M0K4T0_9GAMM</name>
<dbReference type="InterPro" id="IPR024615">
    <property type="entry name" value="CRISPR-assoc_Cmr2_N"/>
</dbReference>
<dbReference type="AlphaFoldDB" id="A0A6M0K4T0"/>
<sequence>MTDWKQKLAAWVHDPAEKSLILMRTREGHEQGTSRILRERLGIDAATLDKRADWLASAADRPNWPRPEHARYPAWERVSFTAEPSLIHPLSGDRIDLRPLATDIAPDEAKTLSTDHFSRLIFEGDAYRTFLAFWRFGPEGRLVKDLGPLWQLMPADSRVPDHSIWAHLDSVSALASALSGGERPALLAMSFGPVQGFIAQARSTSDLWAGSHLLSTIVWEAIRSIAEAVGPDAVLFPSLRGVPAVDAWLASDAVLGERGRELLQEIRSDVCTDASDTNPLFAAALPNKLMAIVPESRVRALAEQAAANARLRARAIAERAARAVLEQSGAIEPEASLPQAVEAQIAAQMAEFPEVQWSAAIWPITDDVRDLGSAAGQLQQALGAIHPGLRKQGIFQDDIWRVLSRELELDGFEFWRPNAGVLYPAVFELAERSLAAAKTARPFQQLTQVGHRCTQCGEREWLTDDRAQLELNRTDRNAVSLWGKLAGKRRSWAKDGEHLCAVCTAKRLWPTLFATEVAAGLVGKDVDKVSRFVVSTHALAVSTAIEGAIERAQTRPEATVALGNLNSAIASLGPRLESATLPKRIMPQLHQHPGLLAVAKRLPDLFEQLREEPDPGEPLAGTDIRQGDIERWVKDLFGARPETYYALIQMDGDRMGAWLAGNEDAYKLPYRDTWHPRIQAKVGEFARRDDALAAYARTKRPPSPARHAAISRALNDFSIHLARHVVEDCVKGKLIYAGGDDVLALVAVDDLFDAMQLLRLAYSGLEVPESLGLSERIGRLGPEGQRRGSNRLWLKQGFGMLDGRLMTLMGHKATASMGAVVAHHTAPLGMVLRELRTAEGHAKQAGRDRFCLRILKRGGGEVSVTSPWWAVTEKGRPIMERPRSDSDQTPCDFTALGLMSRLRSELAQTDFSRAAIYRAQQWLEGVTDARSNADGPRWREQVAGALAYQFRRQGGTGQFAPELVDFVCDVICPEHPRATLENLLVGAEFFARESRSARPVRQGEPS</sequence>
<dbReference type="NCBIfam" id="TIGR02577">
    <property type="entry name" value="cas_TM1794_Cmr2"/>
    <property type="match status" value="1"/>
</dbReference>
<dbReference type="InterPro" id="IPR013407">
    <property type="entry name" value="CRISPR-assoc_prot_Cmr2"/>
</dbReference>
<evidence type="ECO:0000313" key="5">
    <source>
        <dbReference type="EMBL" id="NEV64429.1"/>
    </source>
</evidence>
<protein>
    <submittedName>
        <fullName evidence="5">Type III-B CRISPR-associated protein Cas10/Cmr2</fullName>
    </submittedName>
</protein>
<reference evidence="5 6" key="1">
    <citation type="submission" date="2020-02" db="EMBL/GenBank/DDBJ databases">
        <title>Genome sequences of Thiorhodococcus mannitoliphagus and Thiorhodococcus minor, purple sulfur photosynthetic bacteria in the gammaproteobacterial family, Chromatiaceae.</title>
        <authorList>
            <person name="Aviles F.A."/>
            <person name="Meyer T.E."/>
            <person name="Kyndt J.A."/>
        </authorList>
    </citation>
    <scope>NUCLEOTIDE SEQUENCE [LARGE SCALE GENOMIC DNA]</scope>
    <source>
        <strain evidence="5 6">DSM 11518</strain>
    </source>
</reference>
<dbReference type="Gene3D" id="3.30.70.270">
    <property type="match status" value="1"/>
</dbReference>
<gene>
    <name evidence="5" type="primary">cas10</name>
    <name evidence="5" type="ORF">G3446_21560</name>
</gene>
<dbReference type="InterPro" id="IPR054767">
    <property type="entry name" value="Cas10-Cmr2_palm2"/>
</dbReference>
<evidence type="ECO:0000256" key="2">
    <source>
        <dbReference type="ARBA" id="ARBA00023118"/>
    </source>
</evidence>
<keyword evidence="1" id="KW-0547">Nucleotide-binding</keyword>
<comment type="caution">
    <text evidence="5">The sequence shown here is derived from an EMBL/GenBank/DDBJ whole genome shotgun (WGS) entry which is preliminary data.</text>
</comment>
<feature type="domain" description="CRISPR-associated protein Cmr2 N-terminal" evidence="3">
    <location>
        <begin position="186"/>
        <end position="317"/>
    </location>
</feature>
<proteinExistence type="predicted"/>
<evidence type="ECO:0000256" key="1">
    <source>
        <dbReference type="ARBA" id="ARBA00022741"/>
    </source>
</evidence>
<dbReference type="GO" id="GO:0000166">
    <property type="term" value="F:nucleotide binding"/>
    <property type="evidence" value="ECO:0007669"/>
    <property type="project" value="UniProtKB-KW"/>
</dbReference>
<dbReference type="Pfam" id="PF12469">
    <property type="entry name" value="Cmr2_N"/>
    <property type="match status" value="1"/>
</dbReference>
<dbReference type="InterPro" id="IPR038242">
    <property type="entry name" value="Cmr2_N"/>
</dbReference>
<dbReference type="Gene3D" id="3.30.70.2220">
    <property type="entry name" value="CRISPR-Cas system, Cmr2 subunit, D1 domain, cysteine cluster"/>
    <property type="match status" value="1"/>
</dbReference>
<dbReference type="Pfam" id="PF22335">
    <property type="entry name" value="Cas10-Cmr2_palm2"/>
    <property type="match status" value="1"/>
</dbReference>